<keyword evidence="1" id="KW-0732">Signal</keyword>
<dbReference type="SMART" id="SM00909">
    <property type="entry name" value="Germane"/>
    <property type="match status" value="2"/>
</dbReference>
<feature type="domain" description="GerMN" evidence="2">
    <location>
        <begin position="209"/>
        <end position="297"/>
    </location>
</feature>
<sequence length="317" mass="34719">MKNLYRPVKRAAALSAALLLALGLLTGCGGDRSAPKQGEEYLLYVEQGSVSLMPVAWEPSAGETRDMVREALEEMKEPGAPEGYVSAIPEEVSVEVKDLRNGKLDLTFSDSYSSLSKKSEVLLRAAVVQSLTQIEGISRVRFFIGDQPLREADGTETGYMGAEDFVRNIGSALNSYEKTDLTLYFADADGNSLARETVNVRYNSNTSLQKLILEQLLKGPRTQECQDTLPSDTILLGVSVKDGICYVNFDEGFLSQDYQVSPELAVYSIVNSLVENGDGEVQSVQISVNGESDIKFRNAVDLSHPLERNPDLVEETE</sequence>
<evidence type="ECO:0000313" key="4">
    <source>
        <dbReference type="Proteomes" id="UP000716906"/>
    </source>
</evidence>
<dbReference type="Proteomes" id="UP000716906">
    <property type="component" value="Unassembled WGS sequence"/>
</dbReference>
<dbReference type="Pfam" id="PF10646">
    <property type="entry name" value="Germane"/>
    <property type="match status" value="2"/>
</dbReference>
<dbReference type="EMBL" id="JACLYY010000003">
    <property type="protein sequence ID" value="MBM6737289.1"/>
    <property type="molecule type" value="Genomic_DNA"/>
</dbReference>
<evidence type="ECO:0000259" key="2">
    <source>
        <dbReference type="SMART" id="SM00909"/>
    </source>
</evidence>
<dbReference type="PROSITE" id="PS51257">
    <property type="entry name" value="PROKAR_LIPOPROTEIN"/>
    <property type="match status" value="1"/>
</dbReference>
<evidence type="ECO:0000313" key="3">
    <source>
        <dbReference type="EMBL" id="MBM6737289.1"/>
    </source>
</evidence>
<dbReference type="RefSeq" id="WP_052083932.1">
    <property type="nucleotide sequence ID" value="NZ_JACLYY010000003.1"/>
</dbReference>
<organism evidence="3 4">
    <name type="scientific">Faecalicatena fissicatena</name>
    <dbReference type="NCBI Taxonomy" id="290055"/>
    <lineage>
        <taxon>Bacteria</taxon>
        <taxon>Bacillati</taxon>
        <taxon>Bacillota</taxon>
        <taxon>Clostridia</taxon>
        <taxon>Lachnospirales</taxon>
        <taxon>Lachnospiraceae</taxon>
        <taxon>Faecalicatena</taxon>
    </lineage>
</organism>
<gene>
    <name evidence="3" type="ORF">H7U36_04095</name>
</gene>
<dbReference type="InterPro" id="IPR019606">
    <property type="entry name" value="GerMN"/>
</dbReference>
<keyword evidence="4" id="KW-1185">Reference proteome</keyword>
<protein>
    <submittedName>
        <fullName evidence="3">GerMN domain-containing protein</fullName>
    </submittedName>
</protein>
<feature type="domain" description="GerMN" evidence="2">
    <location>
        <begin position="68"/>
        <end position="153"/>
    </location>
</feature>
<feature type="chain" id="PRO_5046777432" evidence="1">
    <location>
        <begin position="27"/>
        <end position="317"/>
    </location>
</feature>
<name>A0ABS2E6N6_9FIRM</name>
<feature type="signal peptide" evidence="1">
    <location>
        <begin position="1"/>
        <end position="26"/>
    </location>
</feature>
<accession>A0ABS2E6N6</accession>
<comment type="caution">
    <text evidence="3">The sequence shown here is derived from an EMBL/GenBank/DDBJ whole genome shotgun (WGS) entry which is preliminary data.</text>
</comment>
<proteinExistence type="predicted"/>
<evidence type="ECO:0000256" key="1">
    <source>
        <dbReference type="SAM" id="SignalP"/>
    </source>
</evidence>
<reference evidence="3 4" key="1">
    <citation type="journal article" date="2021" name="Sci. Rep.">
        <title>The distribution of antibiotic resistance genes in chicken gut microbiota commensals.</title>
        <authorList>
            <person name="Juricova H."/>
            <person name="Matiasovicova J."/>
            <person name="Kubasova T."/>
            <person name="Cejkova D."/>
            <person name="Rychlik I."/>
        </authorList>
    </citation>
    <scope>NUCLEOTIDE SEQUENCE [LARGE SCALE GENOMIC DNA]</scope>
    <source>
        <strain evidence="3 4">An773</strain>
    </source>
</reference>